<dbReference type="PANTHER" id="PTHR30040">
    <property type="entry name" value="THIAMINE BIOSYNTHESIS LIPOPROTEIN APBE"/>
    <property type="match status" value="1"/>
</dbReference>
<feature type="chain" id="PRO_5039886492" description="FAD:protein FMN transferase" evidence="11">
    <location>
        <begin position="23"/>
        <end position="287"/>
    </location>
</feature>
<sequence length="287" mass="30341">MNRRRFLSITAAAMAVPQMAPAETLWQGGALGADASLRLSGRTDHAQAALDGLRSLLGRVEATFSLYRPSELTRLNRTGAITPSDWFRQVVDLSGTLHRQTGGAFDPSVQPLWQGWQSGQLADPALLGWDKVQTGSRITLMPGQALTFNGIAQGFATDLVRAHLARHGFDHALINIGEYAALGGPFRLGISDPQAGLLADWHLTGGALAVSSPMATLIAGRPHIQHPRGLPPLWATVAVQADSAAVADGLSTALVFLSRSQIASVTAARPDIRRVALVDAAGNLETL</sequence>
<proteinExistence type="predicted"/>
<comment type="caution">
    <text evidence="12">The sequence shown here is derived from an EMBL/GenBank/DDBJ whole genome shotgun (WGS) entry which is preliminary data.</text>
</comment>
<evidence type="ECO:0000256" key="9">
    <source>
        <dbReference type="ARBA" id="ARBA00031306"/>
    </source>
</evidence>
<evidence type="ECO:0000256" key="4">
    <source>
        <dbReference type="ARBA" id="ARBA00022630"/>
    </source>
</evidence>
<dbReference type="GO" id="GO:0016740">
    <property type="term" value="F:transferase activity"/>
    <property type="evidence" value="ECO:0007669"/>
    <property type="project" value="UniProtKB-KW"/>
</dbReference>
<keyword evidence="8" id="KW-0460">Magnesium</keyword>
<accession>A0A411Z4S1</accession>
<evidence type="ECO:0000256" key="10">
    <source>
        <dbReference type="ARBA" id="ARBA00048540"/>
    </source>
</evidence>
<keyword evidence="5 12" id="KW-0808">Transferase</keyword>
<dbReference type="Gene3D" id="3.10.520.10">
    <property type="entry name" value="ApbE-like domains"/>
    <property type="match status" value="1"/>
</dbReference>
<name>A0A411Z4S1_9RHOB</name>
<keyword evidence="11" id="KW-0732">Signal</keyword>
<evidence type="ECO:0000256" key="1">
    <source>
        <dbReference type="ARBA" id="ARBA00001946"/>
    </source>
</evidence>
<keyword evidence="7" id="KW-0274">FAD</keyword>
<dbReference type="SUPFAM" id="SSF143631">
    <property type="entry name" value="ApbE-like"/>
    <property type="match status" value="1"/>
</dbReference>
<evidence type="ECO:0000313" key="12">
    <source>
        <dbReference type="EMBL" id="RGP38051.1"/>
    </source>
</evidence>
<dbReference type="EMBL" id="QWEY01000002">
    <property type="protein sequence ID" value="RGP38051.1"/>
    <property type="molecule type" value="Genomic_DNA"/>
</dbReference>
<dbReference type="Proteomes" id="UP000284547">
    <property type="component" value="Unassembled WGS sequence"/>
</dbReference>
<organism evidence="12 13">
    <name type="scientific">Pseudotabrizicola alkalilacus</name>
    <dbReference type="NCBI Taxonomy" id="2305252"/>
    <lineage>
        <taxon>Bacteria</taxon>
        <taxon>Pseudomonadati</taxon>
        <taxon>Pseudomonadota</taxon>
        <taxon>Alphaproteobacteria</taxon>
        <taxon>Rhodobacterales</taxon>
        <taxon>Paracoccaceae</taxon>
        <taxon>Pseudotabrizicola</taxon>
    </lineage>
</organism>
<evidence type="ECO:0000256" key="11">
    <source>
        <dbReference type="SAM" id="SignalP"/>
    </source>
</evidence>
<gene>
    <name evidence="12" type="ORF">D1012_04195</name>
</gene>
<dbReference type="RefSeq" id="WP_118150106.1">
    <property type="nucleotide sequence ID" value="NZ_QWEY01000002.1"/>
</dbReference>
<evidence type="ECO:0000256" key="7">
    <source>
        <dbReference type="ARBA" id="ARBA00022827"/>
    </source>
</evidence>
<reference evidence="12 13" key="1">
    <citation type="submission" date="2018-08" db="EMBL/GenBank/DDBJ databases">
        <title>Flavobacterium tibetense sp. nov., isolated from a wetland YonghuCo on Tibetan Plateau.</title>
        <authorList>
            <person name="Phurbu D."/>
            <person name="Lu H."/>
            <person name="Xing P."/>
        </authorList>
    </citation>
    <scope>NUCLEOTIDE SEQUENCE [LARGE SCALE GENOMIC DNA]</scope>
    <source>
        <strain evidence="12 13">DJC</strain>
    </source>
</reference>
<keyword evidence="4" id="KW-0285">Flavoprotein</keyword>
<evidence type="ECO:0000256" key="5">
    <source>
        <dbReference type="ARBA" id="ARBA00022679"/>
    </source>
</evidence>
<feature type="signal peptide" evidence="11">
    <location>
        <begin position="1"/>
        <end position="22"/>
    </location>
</feature>
<evidence type="ECO:0000256" key="3">
    <source>
        <dbReference type="ARBA" id="ARBA00016337"/>
    </source>
</evidence>
<dbReference type="InterPro" id="IPR003374">
    <property type="entry name" value="ApbE-like_sf"/>
</dbReference>
<evidence type="ECO:0000256" key="8">
    <source>
        <dbReference type="ARBA" id="ARBA00022842"/>
    </source>
</evidence>
<comment type="catalytic activity">
    <reaction evidence="10">
        <text>L-threonyl-[protein] + FAD = FMN-L-threonyl-[protein] + AMP + H(+)</text>
        <dbReference type="Rhea" id="RHEA:36847"/>
        <dbReference type="Rhea" id="RHEA-COMP:11060"/>
        <dbReference type="Rhea" id="RHEA-COMP:11061"/>
        <dbReference type="ChEBI" id="CHEBI:15378"/>
        <dbReference type="ChEBI" id="CHEBI:30013"/>
        <dbReference type="ChEBI" id="CHEBI:57692"/>
        <dbReference type="ChEBI" id="CHEBI:74257"/>
        <dbReference type="ChEBI" id="CHEBI:456215"/>
        <dbReference type="EC" id="2.7.1.180"/>
    </reaction>
</comment>
<dbReference type="PANTHER" id="PTHR30040:SF2">
    <property type="entry name" value="FAD:PROTEIN FMN TRANSFERASE"/>
    <property type="match status" value="1"/>
</dbReference>
<comment type="cofactor">
    <cofactor evidence="1">
        <name>Mg(2+)</name>
        <dbReference type="ChEBI" id="CHEBI:18420"/>
    </cofactor>
</comment>
<evidence type="ECO:0000313" key="13">
    <source>
        <dbReference type="Proteomes" id="UP000284547"/>
    </source>
</evidence>
<dbReference type="OrthoDB" id="9778595at2"/>
<dbReference type="EC" id="2.7.1.180" evidence="2"/>
<keyword evidence="13" id="KW-1185">Reference proteome</keyword>
<dbReference type="AlphaFoldDB" id="A0A411Z4S1"/>
<protein>
    <recommendedName>
        <fullName evidence="3">FAD:protein FMN transferase</fullName>
        <ecNumber evidence="2">2.7.1.180</ecNumber>
    </recommendedName>
    <alternativeName>
        <fullName evidence="9">Flavin transferase</fullName>
    </alternativeName>
</protein>
<keyword evidence="6" id="KW-0479">Metal-binding</keyword>
<evidence type="ECO:0000256" key="2">
    <source>
        <dbReference type="ARBA" id="ARBA00011955"/>
    </source>
</evidence>
<evidence type="ECO:0000256" key="6">
    <source>
        <dbReference type="ARBA" id="ARBA00022723"/>
    </source>
</evidence>
<dbReference type="GO" id="GO:0046872">
    <property type="term" value="F:metal ion binding"/>
    <property type="evidence" value="ECO:0007669"/>
    <property type="project" value="UniProtKB-KW"/>
</dbReference>
<dbReference type="InterPro" id="IPR024932">
    <property type="entry name" value="ApbE"/>
</dbReference>
<dbReference type="Pfam" id="PF02424">
    <property type="entry name" value="ApbE"/>
    <property type="match status" value="1"/>
</dbReference>